<accession>A0AAW2KKS1</accession>
<dbReference type="AlphaFoldDB" id="A0AAW2KKS1"/>
<reference evidence="1" key="2">
    <citation type="journal article" date="2024" name="Plant">
        <title>Genomic evolution and insights into agronomic trait innovations of Sesamum species.</title>
        <authorList>
            <person name="Miao H."/>
            <person name="Wang L."/>
            <person name="Qu L."/>
            <person name="Liu H."/>
            <person name="Sun Y."/>
            <person name="Le M."/>
            <person name="Wang Q."/>
            <person name="Wei S."/>
            <person name="Zheng Y."/>
            <person name="Lin W."/>
            <person name="Duan Y."/>
            <person name="Cao H."/>
            <person name="Xiong S."/>
            <person name="Wang X."/>
            <person name="Wei L."/>
            <person name="Li C."/>
            <person name="Ma Q."/>
            <person name="Ju M."/>
            <person name="Zhao R."/>
            <person name="Li G."/>
            <person name="Mu C."/>
            <person name="Tian Q."/>
            <person name="Mei H."/>
            <person name="Zhang T."/>
            <person name="Gao T."/>
            <person name="Zhang H."/>
        </authorList>
    </citation>
    <scope>NUCLEOTIDE SEQUENCE</scope>
    <source>
        <strain evidence="1">G01</strain>
    </source>
</reference>
<proteinExistence type="predicted"/>
<dbReference type="PANTHER" id="PTHR48475:SF2">
    <property type="entry name" value="RIBONUCLEASE H"/>
    <property type="match status" value="1"/>
</dbReference>
<gene>
    <name evidence="1" type="ORF">Sangu_3029900</name>
</gene>
<dbReference type="EMBL" id="JACGWK010000111">
    <property type="protein sequence ID" value="KAL0307439.1"/>
    <property type="molecule type" value="Genomic_DNA"/>
</dbReference>
<evidence type="ECO:0000313" key="1">
    <source>
        <dbReference type="EMBL" id="KAL0307439.1"/>
    </source>
</evidence>
<protein>
    <submittedName>
        <fullName evidence="1">Uncharacterized protein</fullName>
    </submittedName>
</protein>
<organism evidence="1">
    <name type="scientific">Sesamum angustifolium</name>
    <dbReference type="NCBI Taxonomy" id="2727405"/>
    <lineage>
        <taxon>Eukaryota</taxon>
        <taxon>Viridiplantae</taxon>
        <taxon>Streptophyta</taxon>
        <taxon>Embryophyta</taxon>
        <taxon>Tracheophyta</taxon>
        <taxon>Spermatophyta</taxon>
        <taxon>Magnoliopsida</taxon>
        <taxon>eudicotyledons</taxon>
        <taxon>Gunneridae</taxon>
        <taxon>Pentapetalae</taxon>
        <taxon>asterids</taxon>
        <taxon>lamiids</taxon>
        <taxon>Lamiales</taxon>
        <taxon>Pedaliaceae</taxon>
        <taxon>Sesamum</taxon>
    </lineage>
</organism>
<reference evidence="1" key="1">
    <citation type="submission" date="2020-06" db="EMBL/GenBank/DDBJ databases">
        <authorList>
            <person name="Li T."/>
            <person name="Hu X."/>
            <person name="Zhang T."/>
            <person name="Song X."/>
            <person name="Zhang H."/>
            <person name="Dai N."/>
            <person name="Sheng W."/>
            <person name="Hou X."/>
            <person name="Wei L."/>
        </authorList>
    </citation>
    <scope>NUCLEOTIDE SEQUENCE</scope>
    <source>
        <strain evidence="1">G01</strain>
        <tissue evidence="1">Leaf</tissue>
    </source>
</reference>
<comment type="caution">
    <text evidence="1">The sequence shown here is derived from an EMBL/GenBank/DDBJ whole genome shotgun (WGS) entry which is preliminary data.</text>
</comment>
<name>A0AAW2KKS1_9LAMI</name>
<dbReference type="PANTHER" id="PTHR48475">
    <property type="entry name" value="RIBONUCLEASE H"/>
    <property type="match status" value="1"/>
</dbReference>
<sequence>MVLSEYNISYLPCTTIKAQVLVDIIFEMTKTSLEKTHEKDVRLLHVDGSSTTQGSGADIVITSPQGEDMEFVVIFEFKASNNEANMKHLGWT</sequence>